<sequence length="199" mass="21539">MKSSQPVESQAMCDELLNKIAGDASLSEIRDLLLTFKAKGVRAPQIGHFLMAVVRQHQDGPADLALPEAVEDKLFDVLDVVCGLVADHLAVWARACKWGPARPIAYLESLCPVCAAGILGIRRLDDAGTMVIACHECEAVWTNPGEITTANALYLTEPDFGAAELGAAIFGDQAAWASPDDIHRYGWGKYIFGEETHVY</sequence>
<name>A0ABX0M6A7_9BURK</name>
<dbReference type="RefSeq" id="WP_167078749.1">
    <property type="nucleotide sequence ID" value="NZ_VVIW01000014.1"/>
</dbReference>
<gene>
    <name evidence="1" type="ORF">F1609_21670</name>
</gene>
<evidence type="ECO:0000313" key="1">
    <source>
        <dbReference type="EMBL" id="NHZ42761.1"/>
    </source>
</evidence>
<evidence type="ECO:0008006" key="3">
    <source>
        <dbReference type="Google" id="ProtNLM"/>
    </source>
</evidence>
<organism evidence="1 2">
    <name type="scientific">Massilia aquatica</name>
    <dbReference type="NCBI Taxonomy" id="2609000"/>
    <lineage>
        <taxon>Bacteria</taxon>
        <taxon>Pseudomonadati</taxon>
        <taxon>Pseudomonadota</taxon>
        <taxon>Betaproteobacteria</taxon>
        <taxon>Burkholderiales</taxon>
        <taxon>Oxalobacteraceae</taxon>
        <taxon>Telluria group</taxon>
        <taxon>Massilia</taxon>
    </lineage>
</organism>
<accession>A0ABX0M6A7</accession>
<comment type="caution">
    <text evidence="1">The sequence shown here is derived from an EMBL/GenBank/DDBJ whole genome shotgun (WGS) entry which is preliminary data.</text>
</comment>
<keyword evidence="2" id="KW-1185">Reference proteome</keyword>
<evidence type="ECO:0000313" key="2">
    <source>
        <dbReference type="Proteomes" id="UP000819052"/>
    </source>
</evidence>
<dbReference type="EMBL" id="VVIW01000014">
    <property type="protein sequence ID" value="NHZ42761.1"/>
    <property type="molecule type" value="Genomic_DNA"/>
</dbReference>
<dbReference type="Proteomes" id="UP000819052">
    <property type="component" value="Unassembled WGS sequence"/>
</dbReference>
<protein>
    <recommendedName>
        <fullName evidence="3">Transcription factor zinc-finger domain-containing protein</fullName>
    </recommendedName>
</protein>
<proteinExistence type="predicted"/>
<reference evidence="1 2" key="1">
    <citation type="submission" date="2019-09" db="EMBL/GenBank/DDBJ databases">
        <title>Taxonomy of Antarctic Massilia spp.: description of Massilia rubra sp. nov., Massilia aquatica sp. nov., Massilia mucilaginosa sp. nov., Massilia frigida sp. nov. isolated from streams, lakes and regoliths.</title>
        <authorList>
            <person name="Holochova P."/>
            <person name="Sedlacek I."/>
            <person name="Kralova S."/>
            <person name="Maslanova I."/>
            <person name="Busse H.-J."/>
            <person name="Stankova E."/>
            <person name="Vrbovska V."/>
            <person name="Kovarovic V."/>
            <person name="Bartak M."/>
            <person name="Svec P."/>
            <person name="Pantucek R."/>
        </authorList>
    </citation>
    <scope>NUCLEOTIDE SEQUENCE [LARGE SCALE GENOMIC DNA]</scope>
    <source>
        <strain evidence="1 2">CCM 8693</strain>
    </source>
</reference>